<dbReference type="RefSeq" id="WP_166521917.1">
    <property type="nucleotide sequence ID" value="NZ_JAAABI010000001.1"/>
</dbReference>
<sequence length="220" mass="25081">MNSKIIDSWKKNASEWIKVIQNQDIPSRKFTNKAIEDTLKEINGKKLVDIGCGEGWLTRKMGQSGWDATGLDAIPDLIDDAKNKSNDAFYVFTFEEIIAGKSIPNGPFDVATFNFCLYSKEGMQRLLKNTLTQLNPKGTIVIQTLHPYFLISHDLSYKSQWLQDSWKGLPGNFEDGHSWYARTMEDWIAEIQELNASDFQLSEIVNDKEKPISLIIKISK</sequence>
<protein>
    <submittedName>
        <fullName evidence="1">Methyltransferase domain-containing protein</fullName>
    </submittedName>
</protein>
<organism evidence="1 2">
    <name type="scientific">Flagellimonas ochracea</name>
    <dbReference type="NCBI Taxonomy" id="2696472"/>
    <lineage>
        <taxon>Bacteria</taxon>
        <taxon>Pseudomonadati</taxon>
        <taxon>Bacteroidota</taxon>
        <taxon>Flavobacteriia</taxon>
        <taxon>Flavobacteriales</taxon>
        <taxon>Flavobacteriaceae</taxon>
        <taxon>Flagellimonas</taxon>
    </lineage>
</organism>
<comment type="caution">
    <text evidence="1">The sequence shown here is derived from an EMBL/GenBank/DDBJ whole genome shotgun (WGS) entry which is preliminary data.</text>
</comment>
<dbReference type="InterPro" id="IPR029063">
    <property type="entry name" value="SAM-dependent_MTases_sf"/>
</dbReference>
<dbReference type="CDD" id="cd02440">
    <property type="entry name" value="AdoMet_MTases"/>
    <property type="match status" value="1"/>
</dbReference>
<keyword evidence="1" id="KW-0489">Methyltransferase</keyword>
<evidence type="ECO:0000313" key="1">
    <source>
        <dbReference type="EMBL" id="NAY90503.1"/>
    </source>
</evidence>
<dbReference type="EMBL" id="JAAABI010000001">
    <property type="protein sequence ID" value="NAY90503.1"/>
    <property type="molecule type" value="Genomic_DNA"/>
</dbReference>
<dbReference type="GO" id="GO:0008168">
    <property type="term" value="F:methyltransferase activity"/>
    <property type="evidence" value="ECO:0007669"/>
    <property type="project" value="UniProtKB-KW"/>
</dbReference>
<dbReference type="Pfam" id="PF13489">
    <property type="entry name" value="Methyltransf_23"/>
    <property type="match status" value="1"/>
</dbReference>
<proteinExistence type="predicted"/>
<dbReference type="Proteomes" id="UP000667650">
    <property type="component" value="Unassembled WGS sequence"/>
</dbReference>
<dbReference type="PANTHER" id="PTHR43861">
    <property type="entry name" value="TRANS-ACONITATE 2-METHYLTRANSFERASE-RELATED"/>
    <property type="match status" value="1"/>
</dbReference>
<dbReference type="AlphaFoldDB" id="A0A964WW73"/>
<keyword evidence="2" id="KW-1185">Reference proteome</keyword>
<gene>
    <name evidence="1" type="ORF">GTQ34_01105</name>
</gene>
<dbReference type="SUPFAM" id="SSF53335">
    <property type="entry name" value="S-adenosyl-L-methionine-dependent methyltransferases"/>
    <property type="match status" value="1"/>
</dbReference>
<name>A0A964WW73_9FLAO</name>
<reference evidence="1" key="1">
    <citation type="submission" date="2020-01" db="EMBL/GenBank/DDBJ databases">
        <title>Muricauda ochracea sp. nov., isolated from a tidal flat of Garorim bay in Korea.</title>
        <authorList>
            <person name="Kim D."/>
            <person name="Yoo Y."/>
            <person name="Kim J.-J."/>
        </authorList>
    </citation>
    <scope>NUCLEOTIDE SEQUENCE</scope>
    <source>
        <strain evidence="1">JGD-17</strain>
    </source>
</reference>
<dbReference type="Gene3D" id="3.40.50.150">
    <property type="entry name" value="Vaccinia Virus protein VP39"/>
    <property type="match status" value="1"/>
</dbReference>
<keyword evidence="1" id="KW-0808">Transferase</keyword>
<dbReference type="GO" id="GO:0032259">
    <property type="term" value="P:methylation"/>
    <property type="evidence" value="ECO:0007669"/>
    <property type="project" value="UniProtKB-KW"/>
</dbReference>
<evidence type="ECO:0000313" key="2">
    <source>
        <dbReference type="Proteomes" id="UP000667650"/>
    </source>
</evidence>
<accession>A0A964WW73</accession>